<evidence type="ECO:0000313" key="9">
    <source>
        <dbReference type="EMBL" id="MBS1259412.1"/>
    </source>
</evidence>
<dbReference type="InterPro" id="IPR035965">
    <property type="entry name" value="PAS-like_dom_sf"/>
</dbReference>
<dbReference type="InterPro" id="IPR001789">
    <property type="entry name" value="Sig_transdc_resp-reg_receiver"/>
</dbReference>
<feature type="modified residue" description="4-aspartylphosphate" evidence="4">
    <location>
        <position position="59"/>
    </location>
</feature>
<dbReference type="InterPro" id="IPR000014">
    <property type="entry name" value="PAS"/>
</dbReference>
<dbReference type="PANTHER" id="PTHR43547:SF2">
    <property type="entry name" value="HYBRID SIGNAL TRANSDUCTION HISTIDINE KINASE C"/>
    <property type="match status" value="1"/>
</dbReference>
<dbReference type="InterPro" id="IPR011006">
    <property type="entry name" value="CheY-like_superfamily"/>
</dbReference>
<comment type="caution">
    <text evidence="9">The sequence shown here is derived from an EMBL/GenBank/DDBJ whole genome shotgun (WGS) entry which is preliminary data.</text>
</comment>
<dbReference type="CDD" id="cd00130">
    <property type="entry name" value="PAS"/>
    <property type="match status" value="1"/>
</dbReference>
<feature type="coiled-coil region" evidence="5">
    <location>
        <begin position="125"/>
        <end position="154"/>
    </location>
</feature>
<dbReference type="SUPFAM" id="SSF47384">
    <property type="entry name" value="Homodimeric domain of signal transducing histidine kinase"/>
    <property type="match status" value="1"/>
</dbReference>
<dbReference type="Proteomes" id="UP000722750">
    <property type="component" value="Unassembled WGS sequence"/>
</dbReference>
<dbReference type="Pfam" id="PF02518">
    <property type="entry name" value="HATPase_c"/>
    <property type="match status" value="1"/>
</dbReference>
<evidence type="ECO:0000259" key="7">
    <source>
        <dbReference type="PROSITE" id="PS50110"/>
    </source>
</evidence>
<evidence type="ECO:0000256" key="2">
    <source>
        <dbReference type="ARBA" id="ARBA00012438"/>
    </source>
</evidence>
<dbReference type="Pfam" id="PF00072">
    <property type="entry name" value="Response_reg"/>
    <property type="match status" value="2"/>
</dbReference>
<dbReference type="CDD" id="cd00082">
    <property type="entry name" value="HisKA"/>
    <property type="match status" value="1"/>
</dbReference>
<feature type="domain" description="Response regulatory" evidence="7">
    <location>
        <begin position="10"/>
        <end position="124"/>
    </location>
</feature>
<evidence type="ECO:0000256" key="3">
    <source>
        <dbReference type="ARBA" id="ARBA00022553"/>
    </source>
</evidence>
<dbReference type="InterPro" id="IPR036890">
    <property type="entry name" value="HATPase_C_sf"/>
</dbReference>
<dbReference type="SMART" id="SM00388">
    <property type="entry name" value="HisKA"/>
    <property type="match status" value="1"/>
</dbReference>
<accession>A0A942A713</accession>
<dbReference type="SUPFAM" id="SSF52172">
    <property type="entry name" value="CheY-like"/>
    <property type="match status" value="2"/>
</dbReference>
<proteinExistence type="predicted"/>
<dbReference type="AlphaFoldDB" id="A0A942A713"/>
<dbReference type="SMART" id="SM00387">
    <property type="entry name" value="HATPase_c"/>
    <property type="match status" value="1"/>
</dbReference>
<dbReference type="InterPro" id="IPR036097">
    <property type="entry name" value="HisK_dim/P_sf"/>
</dbReference>
<dbReference type="Gene3D" id="3.30.565.10">
    <property type="entry name" value="Histidine kinase-like ATPase, C-terminal domain"/>
    <property type="match status" value="1"/>
</dbReference>
<keyword evidence="5" id="KW-0175">Coiled coil</keyword>
<feature type="modified residue" description="4-aspartylphosphate" evidence="4">
    <location>
        <position position="564"/>
    </location>
</feature>
<dbReference type="Gene3D" id="1.10.287.130">
    <property type="match status" value="1"/>
</dbReference>
<dbReference type="InterPro" id="IPR005467">
    <property type="entry name" value="His_kinase_dom"/>
</dbReference>
<reference evidence="9" key="1">
    <citation type="journal article" date="2021" name="ISME J.">
        <title>Fine-scale metabolic discontinuity in a stratified prokaryote microbiome of a Red Sea deep halocline.</title>
        <authorList>
            <person name="Michoud G."/>
            <person name="Ngugi D.K."/>
            <person name="Barozzi A."/>
            <person name="Merlino G."/>
            <person name="Calleja M.L."/>
            <person name="Delgado-Huertas A."/>
            <person name="Moran X.A.G."/>
            <person name="Daffonchio D."/>
        </authorList>
    </citation>
    <scope>NUCLEOTIDE SEQUENCE</scope>
    <source>
        <strain evidence="9">SuakinDeep_MAG55_1</strain>
    </source>
</reference>
<dbReference type="EC" id="2.7.13.3" evidence="2"/>
<organism evidence="9 10">
    <name type="scientific">Candidatus Scalindua arabica</name>
    <dbReference type="NCBI Taxonomy" id="1127984"/>
    <lineage>
        <taxon>Bacteria</taxon>
        <taxon>Pseudomonadati</taxon>
        <taxon>Planctomycetota</taxon>
        <taxon>Candidatus Brocadiia</taxon>
        <taxon>Candidatus Brocadiales</taxon>
        <taxon>Candidatus Scalinduaceae</taxon>
        <taxon>Candidatus Scalindua</taxon>
    </lineage>
</organism>
<dbReference type="Gene3D" id="3.30.450.20">
    <property type="entry name" value="PAS domain"/>
    <property type="match status" value="1"/>
</dbReference>
<dbReference type="PROSITE" id="PS50112">
    <property type="entry name" value="PAS"/>
    <property type="match status" value="1"/>
</dbReference>
<evidence type="ECO:0000256" key="1">
    <source>
        <dbReference type="ARBA" id="ARBA00000085"/>
    </source>
</evidence>
<dbReference type="Gene3D" id="3.40.50.2300">
    <property type="match status" value="2"/>
</dbReference>
<dbReference type="InterPro" id="IPR004358">
    <property type="entry name" value="Sig_transdc_His_kin-like_C"/>
</dbReference>
<protein>
    <recommendedName>
        <fullName evidence="2">histidine kinase</fullName>
        <ecNumber evidence="2">2.7.13.3</ecNumber>
    </recommendedName>
</protein>
<dbReference type="SUPFAM" id="SSF55874">
    <property type="entry name" value="ATPase domain of HSP90 chaperone/DNA topoisomerase II/histidine kinase"/>
    <property type="match status" value="1"/>
</dbReference>
<evidence type="ECO:0000259" key="8">
    <source>
        <dbReference type="PROSITE" id="PS50112"/>
    </source>
</evidence>
<evidence type="ECO:0000256" key="5">
    <source>
        <dbReference type="SAM" id="Coils"/>
    </source>
</evidence>
<feature type="domain" description="PAS" evidence="8">
    <location>
        <begin position="144"/>
        <end position="185"/>
    </location>
</feature>
<dbReference type="GO" id="GO:0006355">
    <property type="term" value="P:regulation of DNA-templated transcription"/>
    <property type="evidence" value="ECO:0007669"/>
    <property type="project" value="InterPro"/>
</dbReference>
<dbReference type="SMART" id="SM00448">
    <property type="entry name" value="REC"/>
    <property type="match status" value="2"/>
</dbReference>
<keyword evidence="9" id="KW-0418">Kinase</keyword>
<dbReference type="PRINTS" id="PR00344">
    <property type="entry name" value="BCTRLSENSOR"/>
</dbReference>
<evidence type="ECO:0000256" key="4">
    <source>
        <dbReference type="PROSITE-ProRule" id="PRU00169"/>
    </source>
</evidence>
<evidence type="ECO:0000313" key="10">
    <source>
        <dbReference type="Proteomes" id="UP000722750"/>
    </source>
</evidence>
<dbReference type="PROSITE" id="PS50110">
    <property type="entry name" value="RESPONSE_REGULATORY"/>
    <property type="match status" value="2"/>
</dbReference>
<dbReference type="PROSITE" id="PS50109">
    <property type="entry name" value="HIS_KIN"/>
    <property type="match status" value="1"/>
</dbReference>
<dbReference type="InterPro" id="IPR013767">
    <property type="entry name" value="PAS_fold"/>
</dbReference>
<feature type="domain" description="Histidine kinase" evidence="6">
    <location>
        <begin position="275"/>
        <end position="492"/>
    </location>
</feature>
<dbReference type="Pfam" id="PF00512">
    <property type="entry name" value="HisKA"/>
    <property type="match status" value="1"/>
</dbReference>
<dbReference type="SUPFAM" id="SSF55785">
    <property type="entry name" value="PYP-like sensor domain (PAS domain)"/>
    <property type="match status" value="1"/>
</dbReference>
<dbReference type="NCBIfam" id="TIGR00229">
    <property type="entry name" value="sensory_box"/>
    <property type="match status" value="1"/>
</dbReference>
<dbReference type="EMBL" id="JAANXD010000093">
    <property type="protein sequence ID" value="MBS1259412.1"/>
    <property type="molecule type" value="Genomic_DNA"/>
</dbReference>
<dbReference type="GO" id="GO:0000155">
    <property type="term" value="F:phosphorelay sensor kinase activity"/>
    <property type="evidence" value="ECO:0007669"/>
    <property type="project" value="InterPro"/>
</dbReference>
<dbReference type="PANTHER" id="PTHR43547">
    <property type="entry name" value="TWO-COMPONENT HISTIDINE KINASE"/>
    <property type="match status" value="1"/>
</dbReference>
<keyword evidence="9" id="KW-0808">Transferase</keyword>
<sequence length="632" mass="70101">MEDKTNKPCSILVVEDDEGLARLIAKSLKNTGFDVGVVHNGVQAVDRVVNNPVGLMLLDYKLPDMSAKQIVDTLKERKFEIPFIIMTGHGDERVAVEMMKAGARDYIVKQGEFFELLPSVIKWVFEELQSKMKLAQANRALEESEKKYRSFVDNALVGVYKANLKGDILYANKALTRIFGYKSPEEMMLDNIRQSPENEKNWKILIDKLQKSGEVKNLEVKVVTKTGQTINLILSGSLAGDVLTGMAIDITEKREFERQLLQSEKLKAMGVMAAGIAHDFNNVLAIIQGNAQLLQISGGDDNEELLNGLRTICRAVKDGTETVRRMSEFTRMEKGTSKFVSVNMLEIVKQAVDFARPKWKDLAHASGVTYDLDLEGLNSVPDVLGKPSELRDVITNMINNALDAMPEGGRISFRMWNEDNTVCTSISDNGNGMSKEVQMSIFDPFYSTKGVEGSGLGMSVAYGIIEKHGGKIDVESQVGKGTIFTIRLPIAVETIHAEKSPEPVNDISARASNYRVLVVDDVKEISDLLNMFLNRQGYNVDSVESGAEAIKMLEKESYDLLLCDLGMPEISGWDMIRATESLERKPKIGLITGWADKIESLKNEDMGVDFVVGKPIDFSILSGHIKEALIIE</sequence>
<evidence type="ECO:0000259" key="6">
    <source>
        <dbReference type="PROSITE" id="PS50109"/>
    </source>
</evidence>
<name>A0A942A713_9BACT</name>
<keyword evidence="3 4" id="KW-0597">Phosphoprotein</keyword>
<dbReference type="InterPro" id="IPR003661">
    <property type="entry name" value="HisK_dim/P_dom"/>
</dbReference>
<feature type="domain" description="Response regulatory" evidence="7">
    <location>
        <begin position="515"/>
        <end position="629"/>
    </location>
</feature>
<dbReference type="InterPro" id="IPR003594">
    <property type="entry name" value="HATPase_dom"/>
</dbReference>
<gene>
    <name evidence="9" type="ORF">MAG551_02482</name>
</gene>
<comment type="catalytic activity">
    <reaction evidence="1">
        <text>ATP + protein L-histidine = ADP + protein N-phospho-L-histidine.</text>
        <dbReference type="EC" id="2.7.13.3"/>
    </reaction>
</comment>
<dbReference type="Pfam" id="PF00989">
    <property type="entry name" value="PAS"/>
    <property type="match status" value="1"/>
</dbReference>